<reference evidence="2" key="1">
    <citation type="journal article" date="2020" name="Stud. Mycol.">
        <title>101 Dothideomycetes genomes: a test case for predicting lifestyles and emergence of pathogens.</title>
        <authorList>
            <person name="Haridas S."/>
            <person name="Albert R."/>
            <person name="Binder M."/>
            <person name="Bloem J."/>
            <person name="Labutti K."/>
            <person name="Salamov A."/>
            <person name="Andreopoulos B."/>
            <person name="Baker S."/>
            <person name="Barry K."/>
            <person name="Bills G."/>
            <person name="Bluhm B."/>
            <person name="Cannon C."/>
            <person name="Castanera R."/>
            <person name="Culley D."/>
            <person name="Daum C."/>
            <person name="Ezra D."/>
            <person name="Gonzalez J."/>
            <person name="Henrissat B."/>
            <person name="Kuo A."/>
            <person name="Liang C."/>
            <person name="Lipzen A."/>
            <person name="Lutzoni F."/>
            <person name="Magnuson J."/>
            <person name="Mondo S."/>
            <person name="Nolan M."/>
            <person name="Ohm R."/>
            <person name="Pangilinan J."/>
            <person name="Park H.-J."/>
            <person name="Ramirez L."/>
            <person name="Alfaro M."/>
            <person name="Sun H."/>
            <person name="Tritt A."/>
            <person name="Yoshinaga Y."/>
            <person name="Zwiers L.-H."/>
            <person name="Turgeon B."/>
            <person name="Goodwin S."/>
            <person name="Spatafora J."/>
            <person name="Crous P."/>
            <person name="Grigoriev I."/>
        </authorList>
    </citation>
    <scope>NUCLEOTIDE SEQUENCE</scope>
    <source>
        <strain evidence="2">CBS 121739</strain>
    </source>
</reference>
<dbReference type="Proteomes" id="UP000799437">
    <property type="component" value="Unassembled WGS sequence"/>
</dbReference>
<evidence type="ECO:0000256" key="1">
    <source>
        <dbReference type="SAM" id="MobiDB-lite"/>
    </source>
</evidence>
<feature type="region of interest" description="Disordered" evidence="1">
    <location>
        <begin position="388"/>
        <end position="502"/>
    </location>
</feature>
<feature type="region of interest" description="Disordered" evidence="1">
    <location>
        <begin position="1"/>
        <end position="22"/>
    </location>
</feature>
<accession>A0A6A6W247</accession>
<evidence type="ECO:0000313" key="2">
    <source>
        <dbReference type="EMBL" id="KAF2756020.1"/>
    </source>
</evidence>
<protein>
    <submittedName>
        <fullName evidence="2">Uncharacterized protein</fullName>
    </submittedName>
</protein>
<feature type="region of interest" description="Disordered" evidence="1">
    <location>
        <begin position="181"/>
        <end position="215"/>
    </location>
</feature>
<feature type="compositionally biased region" description="Polar residues" evidence="1">
    <location>
        <begin position="426"/>
        <end position="438"/>
    </location>
</feature>
<dbReference type="EMBL" id="ML996576">
    <property type="protein sequence ID" value="KAF2756020.1"/>
    <property type="molecule type" value="Genomic_DNA"/>
</dbReference>
<dbReference type="AlphaFoldDB" id="A0A6A6W247"/>
<keyword evidence="3" id="KW-1185">Reference proteome</keyword>
<gene>
    <name evidence="2" type="ORF">EJ05DRAFT_86582</name>
</gene>
<feature type="compositionally biased region" description="Low complexity" evidence="1">
    <location>
        <begin position="457"/>
        <end position="489"/>
    </location>
</feature>
<feature type="compositionally biased region" description="Polar residues" evidence="1">
    <location>
        <begin position="393"/>
        <end position="414"/>
    </location>
</feature>
<feature type="compositionally biased region" description="Basic and acidic residues" evidence="1">
    <location>
        <begin position="67"/>
        <end position="84"/>
    </location>
</feature>
<feature type="compositionally biased region" description="Low complexity" evidence="1">
    <location>
        <begin position="671"/>
        <end position="692"/>
    </location>
</feature>
<feature type="region of interest" description="Disordered" evidence="1">
    <location>
        <begin position="664"/>
        <end position="692"/>
    </location>
</feature>
<feature type="compositionally biased region" description="Basic and acidic residues" evidence="1">
    <location>
        <begin position="279"/>
        <end position="294"/>
    </location>
</feature>
<organism evidence="2 3">
    <name type="scientific">Pseudovirgaria hyperparasitica</name>
    <dbReference type="NCBI Taxonomy" id="470096"/>
    <lineage>
        <taxon>Eukaryota</taxon>
        <taxon>Fungi</taxon>
        <taxon>Dikarya</taxon>
        <taxon>Ascomycota</taxon>
        <taxon>Pezizomycotina</taxon>
        <taxon>Dothideomycetes</taxon>
        <taxon>Dothideomycetes incertae sedis</taxon>
        <taxon>Acrospermales</taxon>
        <taxon>Acrospermaceae</taxon>
        <taxon>Pseudovirgaria</taxon>
    </lineage>
</organism>
<name>A0A6A6W247_9PEZI</name>
<dbReference type="RefSeq" id="XP_033598471.1">
    <property type="nucleotide sequence ID" value="XM_033750020.1"/>
</dbReference>
<sequence>MSDNIEREQQGRPLRVDRARPSARAIEEQRMLSALGEFEQARSAVSSDISVDAPTEPFPDFDPAYTGRDDRVPGVYRNEEERQVSARRLRSLGVRESQLPTALPSRPVQNRRSRLPVPISGTFRSAAMSDQGRRPLPSYEPSGDPYSHSASTSNRTQHHQRTYSDPFEYDNMQLPAHILEYQGGSDDDDEQLNLNMPDPSSPIKVNRAPPARPTLGQHLSQLSISGTGDFGLGIWTSTQTASPTDVDDLFTGSVSQGQESSQQAEGQRTPRNKGKARARGGDYDDPDRTPRPDDAPLFGADGPTFVQRDRKPATAVTIAERYEHPIVSKDPNNPFPEFHLSDTYGEKDPYRQAYLFVRESLGQLYMMCTAKELPQSPDLLDFDTQRSRYEGKSPTSSFGSGSNMSPTSPLTVIDSNAGAIAGPRDASTSFGSMRSVTGPTGPVSPTEARRPPITQRSITTSSMPQSSSQMSDTVYGADSDAARTSTSSMDSDKATQSSKHKEFVHRARSNEWSDQTNEVSLWFIAQYFLREEANPGAKLNRDGSVDVKKFLEAEEARNALTSLIDEENDKIRLEIRTKLLNGGLDAAERTACLGILRGIRMTEDERIKKCDPSTAQCVAAWAVVFTEWAQKRDEVVIKLRRARYLAKQQQWMSHLAEMEERELLRRRRQHPSTTTTTSPSSSSSSSTATSAAAAASALAADARASEQRAERRLREADADIRAYRLGERVVLDNDARLRMTLAARRESIRARLALLQQPPQ</sequence>
<evidence type="ECO:0000313" key="3">
    <source>
        <dbReference type="Proteomes" id="UP000799437"/>
    </source>
</evidence>
<proteinExistence type="predicted"/>
<dbReference type="GeneID" id="54491074"/>
<feature type="region of interest" description="Disordered" evidence="1">
    <location>
        <begin position="243"/>
        <end position="306"/>
    </location>
</feature>
<feature type="region of interest" description="Disordered" evidence="1">
    <location>
        <begin position="46"/>
        <end position="162"/>
    </location>
</feature>
<feature type="compositionally biased region" description="Low complexity" evidence="1">
    <location>
        <begin position="252"/>
        <end position="267"/>
    </location>
</feature>